<dbReference type="InterPro" id="IPR016181">
    <property type="entry name" value="Acyl_CoA_acyltransferase"/>
</dbReference>
<accession>A0AB38PA09</accession>
<dbReference type="Pfam" id="PF07395">
    <property type="entry name" value="Mig-14"/>
    <property type="match status" value="1"/>
</dbReference>
<dbReference type="SUPFAM" id="SSF55729">
    <property type="entry name" value="Acyl-CoA N-acyltransferases (Nat)"/>
    <property type="match status" value="1"/>
</dbReference>
<dbReference type="EMBL" id="QGAL01000001">
    <property type="protein sequence ID" value="TKK23457.1"/>
    <property type="molecule type" value="Genomic_DNA"/>
</dbReference>
<dbReference type="InterPro" id="IPR009977">
    <property type="entry name" value="Mig-14"/>
</dbReference>
<name>A0AB38PA09_9ENTR</name>
<sequence length="301" mass="34604">MLIRYFSGWEEADALTYRKVYNILGGNSSSNPDLLIFQHEVYNISHRFMVRADPKGNILAAACVWNDKYLANDCATFDLTKSKSLPISKDEIILPMNKNVKLVIPFRSKIISSLHSNNIINSSYKFNANRNICIAKNTSEFTSKTRQTRQREVKKFLANGGEIKPISCFTASDAMDIYDKLFCIRRGVHTKDLVYNKALLQDYPDKFFGHVLTHNGEPCAMQIIVKAETQYFICFDYINIGYDTNFSSLCLGTVLTWINLLAAQDLCDKKQKQMRFSFGKPTFTYKTRWCHQEPLGRIITF</sequence>
<reference evidence="1 2" key="1">
    <citation type="journal article" date="2019" name="Sci. Rep.">
        <title>Differences in resource use lead to coexistence of seed-transmitted microbial populations.</title>
        <authorList>
            <person name="Torres-Cortes G."/>
            <person name="Garcia B.J."/>
            <person name="Compant S."/>
            <person name="Rezki S."/>
            <person name="Jones P."/>
            <person name="Preveaux A."/>
            <person name="Briand M."/>
            <person name="Roulet A."/>
            <person name="Bouchez O."/>
            <person name="Jacobson D."/>
            <person name="Barret M."/>
        </authorList>
    </citation>
    <scope>NUCLEOTIDE SEQUENCE [LARGE SCALE GENOMIC DNA]</scope>
    <source>
        <strain evidence="1 2">CFBP13530</strain>
    </source>
</reference>
<evidence type="ECO:0000313" key="1">
    <source>
        <dbReference type="EMBL" id="TKK23457.1"/>
    </source>
</evidence>
<evidence type="ECO:0000313" key="2">
    <source>
        <dbReference type="Proteomes" id="UP000306327"/>
    </source>
</evidence>
<dbReference type="RefSeq" id="WP_137272010.1">
    <property type="nucleotide sequence ID" value="NZ_QGAL01000001.1"/>
</dbReference>
<organism evidence="1 2">
    <name type="scientific">Enterobacter cancerogenus</name>
    <dbReference type="NCBI Taxonomy" id="69218"/>
    <lineage>
        <taxon>Bacteria</taxon>
        <taxon>Pseudomonadati</taxon>
        <taxon>Pseudomonadota</taxon>
        <taxon>Gammaproteobacteria</taxon>
        <taxon>Enterobacterales</taxon>
        <taxon>Enterobacteriaceae</taxon>
        <taxon>Enterobacter</taxon>
        <taxon>Enterobacter cloacae complex</taxon>
    </lineage>
</organism>
<proteinExistence type="predicted"/>
<dbReference type="AlphaFoldDB" id="A0AB38PA09"/>
<protein>
    <recommendedName>
        <fullName evidence="3">GNAT family N-acetyltransferase</fullName>
    </recommendedName>
</protein>
<comment type="caution">
    <text evidence="1">The sequence shown here is derived from an EMBL/GenBank/DDBJ whole genome shotgun (WGS) entry which is preliminary data.</text>
</comment>
<evidence type="ECO:0008006" key="3">
    <source>
        <dbReference type="Google" id="ProtNLM"/>
    </source>
</evidence>
<gene>
    <name evidence="1" type="ORF">EcCFBP13530_04695</name>
</gene>
<dbReference type="Proteomes" id="UP000306327">
    <property type="component" value="Unassembled WGS sequence"/>
</dbReference>